<keyword evidence="2" id="KW-1185">Reference proteome</keyword>
<accession>A0AAV7PSP8</accession>
<sequence>MKLPGLALKQIIQEQRRTLQPAAAIREATITLDMDKELNESDAENNSFDGNLSDSGSMTLLSVTLQTAD</sequence>
<dbReference type="Proteomes" id="UP001066276">
    <property type="component" value="Chromosome 7"/>
</dbReference>
<evidence type="ECO:0000313" key="1">
    <source>
        <dbReference type="EMBL" id="KAJ1129919.1"/>
    </source>
</evidence>
<protein>
    <submittedName>
        <fullName evidence="1">Uncharacterized protein</fullName>
    </submittedName>
</protein>
<organism evidence="1 2">
    <name type="scientific">Pleurodeles waltl</name>
    <name type="common">Iberian ribbed newt</name>
    <dbReference type="NCBI Taxonomy" id="8319"/>
    <lineage>
        <taxon>Eukaryota</taxon>
        <taxon>Metazoa</taxon>
        <taxon>Chordata</taxon>
        <taxon>Craniata</taxon>
        <taxon>Vertebrata</taxon>
        <taxon>Euteleostomi</taxon>
        <taxon>Amphibia</taxon>
        <taxon>Batrachia</taxon>
        <taxon>Caudata</taxon>
        <taxon>Salamandroidea</taxon>
        <taxon>Salamandridae</taxon>
        <taxon>Pleurodelinae</taxon>
        <taxon>Pleurodeles</taxon>
    </lineage>
</organism>
<proteinExistence type="predicted"/>
<evidence type="ECO:0000313" key="2">
    <source>
        <dbReference type="Proteomes" id="UP001066276"/>
    </source>
</evidence>
<comment type="caution">
    <text evidence="1">The sequence shown here is derived from an EMBL/GenBank/DDBJ whole genome shotgun (WGS) entry which is preliminary data.</text>
</comment>
<gene>
    <name evidence="1" type="ORF">NDU88_008279</name>
</gene>
<dbReference type="EMBL" id="JANPWB010000011">
    <property type="protein sequence ID" value="KAJ1129919.1"/>
    <property type="molecule type" value="Genomic_DNA"/>
</dbReference>
<reference evidence="1" key="1">
    <citation type="journal article" date="2022" name="bioRxiv">
        <title>Sequencing and chromosome-scale assembly of the giantPleurodeles waltlgenome.</title>
        <authorList>
            <person name="Brown T."/>
            <person name="Elewa A."/>
            <person name="Iarovenko S."/>
            <person name="Subramanian E."/>
            <person name="Araus A.J."/>
            <person name="Petzold A."/>
            <person name="Susuki M."/>
            <person name="Suzuki K.-i.T."/>
            <person name="Hayashi T."/>
            <person name="Toyoda A."/>
            <person name="Oliveira C."/>
            <person name="Osipova E."/>
            <person name="Leigh N.D."/>
            <person name="Simon A."/>
            <person name="Yun M.H."/>
        </authorList>
    </citation>
    <scope>NUCLEOTIDE SEQUENCE</scope>
    <source>
        <strain evidence="1">20211129_DDA</strain>
        <tissue evidence="1">Liver</tissue>
    </source>
</reference>
<dbReference type="AlphaFoldDB" id="A0AAV7PSP8"/>
<name>A0AAV7PSP8_PLEWA</name>